<dbReference type="OrthoDB" id="116519at2157"/>
<dbReference type="InterPro" id="IPR006977">
    <property type="entry name" value="Yip1_dom"/>
</dbReference>
<name>A0A1N6X378_9EURY</name>
<protein>
    <submittedName>
        <fullName evidence="7">Yip1 domain-containing protein</fullName>
    </submittedName>
</protein>
<dbReference type="EMBL" id="FTNO01000001">
    <property type="protein sequence ID" value="SIQ96757.1"/>
    <property type="molecule type" value="Genomic_DNA"/>
</dbReference>
<feature type="transmembrane region" description="Helical" evidence="5">
    <location>
        <begin position="57"/>
        <end position="77"/>
    </location>
</feature>
<feature type="transmembrane region" description="Helical" evidence="5">
    <location>
        <begin position="180"/>
        <end position="201"/>
    </location>
</feature>
<sequence length="203" mass="21930">MVLQLIRTVLFAPNTFFARREASRLSFSALIVVVLGLLGVARPLLTVFRLDSDSVGGVLPVLLVVAFGGVFVVWALYSMLFHGLSALFGAEGSLRDVITVTGWGFLPSVFHSALLFAIGIVLLDPASSGDVHSQTAMQMMSSGPLFDLLLRFIELLFTLWSATIWVAGIQHVRKVSRREAIISVGIPVAIFTVLSLVDFSIPA</sequence>
<feature type="transmembrane region" description="Helical" evidence="5">
    <location>
        <begin position="148"/>
        <end position="168"/>
    </location>
</feature>
<evidence type="ECO:0000256" key="4">
    <source>
        <dbReference type="ARBA" id="ARBA00023136"/>
    </source>
</evidence>
<evidence type="ECO:0000256" key="2">
    <source>
        <dbReference type="ARBA" id="ARBA00022692"/>
    </source>
</evidence>
<feature type="transmembrane region" description="Helical" evidence="5">
    <location>
        <begin position="97"/>
        <end position="123"/>
    </location>
</feature>
<dbReference type="Proteomes" id="UP000186914">
    <property type="component" value="Unassembled WGS sequence"/>
</dbReference>
<feature type="domain" description="Yip1" evidence="6">
    <location>
        <begin position="8"/>
        <end position="194"/>
    </location>
</feature>
<evidence type="ECO:0000256" key="3">
    <source>
        <dbReference type="ARBA" id="ARBA00022989"/>
    </source>
</evidence>
<comment type="subcellular location">
    <subcellularLocation>
        <location evidence="1">Membrane</location>
        <topology evidence="1">Multi-pass membrane protein</topology>
    </subcellularLocation>
</comment>
<feature type="transmembrane region" description="Helical" evidence="5">
    <location>
        <begin position="25"/>
        <end position="45"/>
    </location>
</feature>
<dbReference type="RefSeq" id="WP_076428439.1">
    <property type="nucleotide sequence ID" value="NZ_FTNO01000001.1"/>
</dbReference>
<dbReference type="GO" id="GO:0016020">
    <property type="term" value="C:membrane"/>
    <property type="evidence" value="ECO:0007669"/>
    <property type="project" value="UniProtKB-SubCell"/>
</dbReference>
<organism evidence="7 8">
    <name type="scientific">Haladaptatus litoreus</name>
    <dbReference type="NCBI Taxonomy" id="553468"/>
    <lineage>
        <taxon>Archaea</taxon>
        <taxon>Methanobacteriati</taxon>
        <taxon>Methanobacteriota</taxon>
        <taxon>Stenosarchaea group</taxon>
        <taxon>Halobacteria</taxon>
        <taxon>Halobacteriales</taxon>
        <taxon>Haladaptataceae</taxon>
        <taxon>Haladaptatus</taxon>
    </lineage>
</organism>
<evidence type="ECO:0000256" key="5">
    <source>
        <dbReference type="SAM" id="Phobius"/>
    </source>
</evidence>
<evidence type="ECO:0000259" key="6">
    <source>
        <dbReference type="Pfam" id="PF04893"/>
    </source>
</evidence>
<evidence type="ECO:0000313" key="7">
    <source>
        <dbReference type="EMBL" id="SIQ96757.1"/>
    </source>
</evidence>
<keyword evidence="3 5" id="KW-1133">Transmembrane helix</keyword>
<evidence type="ECO:0000313" key="8">
    <source>
        <dbReference type="Proteomes" id="UP000186914"/>
    </source>
</evidence>
<keyword evidence="2 5" id="KW-0812">Transmembrane</keyword>
<dbReference type="Pfam" id="PF04893">
    <property type="entry name" value="Yip1"/>
    <property type="match status" value="1"/>
</dbReference>
<proteinExistence type="predicted"/>
<dbReference type="AlphaFoldDB" id="A0A1N6X378"/>
<gene>
    <name evidence="7" type="ORF">SAMN05421858_0967</name>
</gene>
<evidence type="ECO:0000256" key="1">
    <source>
        <dbReference type="ARBA" id="ARBA00004141"/>
    </source>
</evidence>
<reference evidence="8" key="1">
    <citation type="submission" date="2017-01" db="EMBL/GenBank/DDBJ databases">
        <authorList>
            <person name="Varghese N."/>
            <person name="Submissions S."/>
        </authorList>
    </citation>
    <scope>NUCLEOTIDE SEQUENCE [LARGE SCALE GENOMIC DNA]</scope>
    <source>
        <strain evidence="8">CGMCC 1.7737</strain>
    </source>
</reference>
<keyword evidence="8" id="KW-1185">Reference proteome</keyword>
<keyword evidence="4 5" id="KW-0472">Membrane</keyword>
<accession>A0A1N6X378</accession>